<evidence type="ECO:0000313" key="3">
    <source>
        <dbReference type="Proteomes" id="UP000321306"/>
    </source>
</evidence>
<reference evidence="2 3" key="1">
    <citation type="submission" date="2019-07" db="EMBL/GenBank/DDBJ databases">
        <title>Whole genome shotgun sequence of Deinococcus cellulosilyticus NBRC 106333.</title>
        <authorList>
            <person name="Hosoyama A."/>
            <person name="Uohara A."/>
            <person name="Ohji S."/>
            <person name="Ichikawa N."/>
        </authorList>
    </citation>
    <scope>NUCLEOTIDE SEQUENCE [LARGE SCALE GENOMIC DNA]</scope>
    <source>
        <strain evidence="2 3">NBRC 106333</strain>
    </source>
</reference>
<gene>
    <name evidence="2" type="ORF">DC3_49350</name>
</gene>
<evidence type="ECO:0000256" key="1">
    <source>
        <dbReference type="SAM" id="MobiDB-lite"/>
    </source>
</evidence>
<dbReference type="Proteomes" id="UP000321306">
    <property type="component" value="Unassembled WGS sequence"/>
</dbReference>
<comment type="caution">
    <text evidence="2">The sequence shown here is derived from an EMBL/GenBank/DDBJ whole genome shotgun (WGS) entry which is preliminary data.</text>
</comment>
<sequence>MQAPVSSTSPDPAPDFEELGVPPSCSAYTSTGSGWSQNFYVNDGAAPYNYHSFTLALPQSTDLHLEPYSANSAGSKTVAAPLYYSYFYRPTLTLSGMPEDGGAATAVYVNATAFQGLVYRNDLKTWELRVQNESNNYRSITGGVASGTIVAGASMKALSTRRFSPGEIVKLEAYLKRNVTYRDEMVLANYQGQGNLPKKWFKVAMPYQDLVVKVTSLTDSGTPVYLSVPLRGFTDAPDVDHRVRFRNELYYAAPYDATSGTTLAAGSSGFYTWLDGRKDHLLNLMVMDQLIGKVTVDANNNPSLPVEVRRMADWGIGMPSGSNALNCVSKTASVYRSQTMVDHIMPAATQGVASLKTAKLSGPVLNQVKVRTITSRDSLVPPVKTAATLVLKNTGSQPLTYDWDRMSDLSVSNGGLSQVVPPGGSHTLTLTADCPLDPLTGRPVVGVFFQKFRVVTNDPGISGRPETAVEFNCGTTTLYGWSDATRTFVNVDYPASTVASGASPSANPLADFKAKLTPDLVYSNVREVNPPAARNHCQSSITRANDATRCYWADVEPNPIYTEPNRLAVSCAERLITATQIWQIDFGGPGYPAASALYGDSQKASEYTTGVCNTSNLVITGDAVPSGSFLYTVKHVQGNTTYTASTSGIEPNPFSFNFKAANCATALQMGATIWSIDVGGPGYPAASELYGDSIKAERFSTGPCNNPDLTITGNAVTSGTYTYTVKHRLGSTTYTLTEEGISPRPRAITPDEIAYSCVQRLNQAIRTWEVDYGFNEGYPAVSYFYADGNTSWMYQARACQNSTLVLGGAAVPAHTSYQYTVKHVQGATTFNLSQTGIYPPAPFAQSWHYDHPSSNCAWNLKNAAELWKLEHPTTSGYPTVQTFYGDRARNEKYGTYDCEYPGLKIAGAAVTSGSFQYTVSHQLGSKVYTVRESGVTSSPL</sequence>
<proteinExistence type="predicted"/>
<protein>
    <submittedName>
        <fullName evidence="2">Uncharacterized protein</fullName>
    </submittedName>
</protein>
<dbReference type="AlphaFoldDB" id="A0A511N940"/>
<accession>A0A511N940</accession>
<feature type="compositionally biased region" description="Polar residues" evidence="1">
    <location>
        <begin position="1"/>
        <end position="10"/>
    </location>
</feature>
<keyword evidence="3" id="KW-1185">Reference proteome</keyword>
<evidence type="ECO:0000313" key="2">
    <source>
        <dbReference type="EMBL" id="GEM49300.1"/>
    </source>
</evidence>
<name>A0A511N940_DEIC1</name>
<dbReference type="EMBL" id="BJXB01000031">
    <property type="protein sequence ID" value="GEM49300.1"/>
    <property type="molecule type" value="Genomic_DNA"/>
</dbReference>
<feature type="region of interest" description="Disordered" evidence="1">
    <location>
        <begin position="1"/>
        <end position="21"/>
    </location>
</feature>
<organism evidence="2 3">
    <name type="scientific">Deinococcus cellulosilyticus (strain DSM 18568 / NBRC 106333 / KACC 11606 / 5516J-15)</name>
    <dbReference type="NCBI Taxonomy" id="1223518"/>
    <lineage>
        <taxon>Bacteria</taxon>
        <taxon>Thermotogati</taxon>
        <taxon>Deinococcota</taxon>
        <taxon>Deinococci</taxon>
        <taxon>Deinococcales</taxon>
        <taxon>Deinococcaceae</taxon>
        <taxon>Deinococcus</taxon>
    </lineage>
</organism>